<sequence>MMRPTFLDDDEERFEDADELFELAGVVVNGSYMNALLEQEYGLIASFWSAYNNKENGFESESRHLCVIY</sequence>
<dbReference type="AlphaFoldDB" id="A0AAN9DZI6"/>
<keyword evidence="2" id="KW-1185">Reference proteome</keyword>
<proteinExistence type="predicted"/>
<evidence type="ECO:0000313" key="2">
    <source>
        <dbReference type="Proteomes" id="UP001372338"/>
    </source>
</evidence>
<name>A0AAN9DZI6_CROPI</name>
<comment type="caution">
    <text evidence="1">The sequence shown here is derived from an EMBL/GenBank/DDBJ whole genome shotgun (WGS) entry which is preliminary data.</text>
</comment>
<gene>
    <name evidence="1" type="ORF">RIF29_38333</name>
</gene>
<evidence type="ECO:0000313" key="1">
    <source>
        <dbReference type="EMBL" id="KAK7243534.1"/>
    </source>
</evidence>
<dbReference type="Proteomes" id="UP001372338">
    <property type="component" value="Unassembled WGS sequence"/>
</dbReference>
<accession>A0AAN9DZI6</accession>
<organism evidence="1 2">
    <name type="scientific">Crotalaria pallida</name>
    <name type="common">Smooth rattlebox</name>
    <name type="synonym">Crotalaria striata</name>
    <dbReference type="NCBI Taxonomy" id="3830"/>
    <lineage>
        <taxon>Eukaryota</taxon>
        <taxon>Viridiplantae</taxon>
        <taxon>Streptophyta</taxon>
        <taxon>Embryophyta</taxon>
        <taxon>Tracheophyta</taxon>
        <taxon>Spermatophyta</taxon>
        <taxon>Magnoliopsida</taxon>
        <taxon>eudicotyledons</taxon>
        <taxon>Gunneridae</taxon>
        <taxon>Pentapetalae</taxon>
        <taxon>rosids</taxon>
        <taxon>fabids</taxon>
        <taxon>Fabales</taxon>
        <taxon>Fabaceae</taxon>
        <taxon>Papilionoideae</taxon>
        <taxon>50 kb inversion clade</taxon>
        <taxon>genistoids sensu lato</taxon>
        <taxon>core genistoids</taxon>
        <taxon>Crotalarieae</taxon>
        <taxon>Crotalaria</taxon>
    </lineage>
</organism>
<protein>
    <submittedName>
        <fullName evidence="1">Uncharacterized protein</fullName>
    </submittedName>
</protein>
<reference evidence="1 2" key="1">
    <citation type="submission" date="2024-01" db="EMBL/GenBank/DDBJ databases">
        <title>The genomes of 5 underutilized Papilionoideae crops provide insights into root nodulation and disease resistanc.</title>
        <authorList>
            <person name="Yuan L."/>
        </authorList>
    </citation>
    <scope>NUCLEOTIDE SEQUENCE [LARGE SCALE GENOMIC DNA]</scope>
    <source>
        <strain evidence="1">ZHUSHIDOU_FW_LH</strain>
        <tissue evidence="1">Leaf</tissue>
    </source>
</reference>
<dbReference type="EMBL" id="JAYWIO010000008">
    <property type="protein sequence ID" value="KAK7243534.1"/>
    <property type="molecule type" value="Genomic_DNA"/>
</dbReference>